<dbReference type="EMBL" id="FQTW01000002">
    <property type="protein sequence ID" value="SHE49421.1"/>
    <property type="molecule type" value="Genomic_DNA"/>
</dbReference>
<dbReference type="InterPro" id="IPR025245">
    <property type="entry name" value="DUF4197"/>
</dbReference>
<evidence type="ECO:0000313" key="3">
    <source>
        <dbReference type="Proteomes" id="UP000184462"/>
    </source>
</evidence>
<dbReference type="Proteomes" id="UP000184462">
    <property type="component" value="Unassembled WGS sequence"/>
</dbReference>
<evidence type="ECO:0000313" key="2">
    <source>
        <dbReference type="EMBL" id="SHE49421.1"/>
    </source>
</evidence>
<accession>A0A1M4TY48</accession>
<keyword evidence="1" id="KW-0732">Signal</keyword>
<dbReference type="RefSeq" id="WP_073192054.1">
    <property type="nucleotide sequence ID" value="NZ_FQTW01000002.1"/>
</dbReference>
<dbReference type="Pfam" id="PF13852">
    <property type="entry name" value="DUF4197"/>
    <property type="match status" value="1"/>
</dbReference>
<keyword evidence="3" id="KW-1185">Reference proteome</keyword>
<feature type="chain" id="PRO_5009907639" description="DUF4197 domain-containing protein" evidence="1">
    <location>
        <begin position="20"/>
        <end position="235"/>
    </location>
</feature>
<evidence type="ECO:0000256" key="1">
    <source>
        <dbReference type="SAM" id="SignalP"/>
    </source>
</evidence>
<organism evidence="2 3">
    <name type="scientific">Psychroflexus salarius</name>
    <dbReference type="NCBI Taxonomy" id="1155689"/>
    <lineage>
        <taxon>Bacteria</taxon>
        <taxon>Pseudomonadati</taxon>
        <taxon>Bacteroidota</taxon>
        <taxon>Flavobacteriia</taxon>
        <taxon>Flavobacteriales</taxon>
        <taxon>Flavobacteriaceae</taxon>
        <taxon>Psychroflexus</taxon>
    </lineage>
</organism>
<reference evidence="2 3" key="1">
    <citation type="submission" date="2016-11" db="EMBL/GenBank/DDBJ databases">
        <authorList>
            <person name="Jaros S."/>
            <person name="Januszkiewicz K."/>
            <person name="Wedrychowicz H."/>
        </authorList>
    </citation>
    <scope>NUCLEOTIDE SEQUENCE [LARGE SCALE GENOMIC DNA]</scope>
    <source>
        <strain evidence="2 3">DSM 25661</strain>
    </source>
</reference>
<feature type="signal peptide" evidence="1">
    <location>
        <begin position="1"/>
        <end position="19"/>
    </location>
</feature>
<sequence>MKKIQLFICLTLCTFTTFAQFDRLKDVISGDESLNFTEQQAVEAIKKTLENGVRKEVKKLTVENGFLNNELVKIGFPENIKNVERKLRAVGLDNLVDKAVVSLNRTAEEATKKAIPIFTDAITNIKVEDGINIIKGNDNAATSYLKQNTYQQLYNEMSPIVSEKFNQVKADVIWSQLTSKYNRLPFTKDINPDLIDYVTTEALKGVFKAIAKEELDIRNELNARTSDILRTVFGG</sequence>
<dbReference type="OrthoDB" id="5292580at2"/>
<gene>
    <name evidence="2" type="ORF">SAMN05444278_10285</name>
</gene>
<protein>
    <recommendedName>
        <fullName evidence="4">DUF4197 domain-containing protein</fullName>
    </recommendedName>
</protein>
<proteinExistence type="predicted"/>
<name>A0A1M4TY48_9FLAO</name>
<evidence type="ECO:0008006" key="4">
    <source>
        <dbReference type="Google" id="ProtNLM"/>
    </source>
</evidence>
<dbReference type="AlphaFoldDB" id="A0A1M4TY48"/>